<dbReference type="CDD" id="cd13876">
    <property type="entry name" value="CuRO_2_Abr2_like"/>
    <property type="match status" value="1"/>
</dbReference>
<evidence type="ECO:0000256" key="6">
    <source>
        <dbReference type="ARBA" id="ARBA00023180"/>
    </source>
</evidence>
<feature type="domain" description="Plastocyanin-like" evidence="9">
    <location>
        <begin position="4"/>
        <end position="117"/>
    </location>
</feature>
<dbReference type="Gene3D" id="2.60.40.420">
    <property type="entry name" value="Cupredoxins - blue copper proteins"/>
    <property type="match status" value="3"/>
</dbReference>
<gene>
    <name evidence="10" type="primary">yA_1</name>
    <name evidence="10" type="ORF">DBV05_g9395</name>
</gene>
<accession>A0A5N5D2Q4</accession>
<dbReference type="InterPro" id="IPR045087">
    <property type="entry name" value="Cu-oxidase_fam"/>
</dbReference>
<evidence type="ECO:0000313" key="11">
    <source>
        <dbReference type="Proteomes" id="UP000325902"/>
    </source>
</evidence>
<feature type="domain" description="Plastocyanin-like" evidence="7">
    <location>
        <begin position="152"/>
        <end position="318"/>
    </location>
</feature>
<proteinExistence type="inferred from homology"/>
<dbReference type="OrthoDB" id="2121828at2759"/>
<protein>
    <submittedName>
        <fullName evidence="10">Laccase-1</fullName>
    </submittedName>
</protein>
<evidence type="ECO:0000256" key="2">
    <source>
        <dbReference type="ARBA" id="ARBA00022723"/>
    </source>
</evidence>
<comment type="similarity">
    <text evidence="1">Belongs to the multicopper oxidase family.</text>
</comment>
<evidence type="ECO:0000256" key="1">
    <source>
        <dbReference type="ARBA" id="ARBA00010609"/>
    </source>
</evidence>
<dbReference type="Pfam" id="PF07731">
    <property type="entry name" value="Cu-oxidase_2"/>
    <property type="match status" value="1"/>
</dbReference>
<dbReference type="PANTHER" id="PTHR11709">
    <property type="entry name" value="MULTI-COPPER OXIDASE"/>
    <property type="match status" value="1"/>
</dbReference>
<keyword evidence="6" id="KW-0325">Glycoprotein</keyword>
<dbReference type="Pfam" id="PF07732">
    <property type="entry name" value="Cu-oxidase_3"/>
    <property type="match status" value="1"/>
</dbReference>
<dbReference type="AlphaFoldDB" id="A0A5N5D2Q4"/>
<organism evidence="10 11">
    <name type="scientific">Lasiodiplodia theobromae</name>
    <dbReference type="NCBI Taxonomy" id="45133"/>
    <lineage>
        <taxon>Eukaryota</taxon>
        <taxon>Fungi</taxon>
        <taxon>Dikarya</taxon>
        <taxon>Ascomycota</taxon>
        <taxon>Pezizomycotina</taxon>
        <taxon>Dothideomycetes</taxon>
        <taxon>Dothideomycetes incertae sedis</taxon>
        <taxon>Botryosphaeriales</taxon>
        <taxon>Botryosphaeriaceae</taxon>
        <taxon>Lasiodiplodia</taxon>
    </lineage>
</organism>
<evidence type="ECO:0000313" key="10">
    <source>
        <dbReference type="EMBL" id="KAB2571936.1"/>
    </source>
</evidence>
<dbReference type="InterPro" id="IPR011707">
    <property type="entry name" value="Cu-oxidase-like_N"/>
</dbReference>
<feature type="domain" description="Plastocyanin-like" evidence="8">
    <location>
        <begin position="417"/>
        <end position="514"/>
    </location>
</feature>
<reference evidence="10 11" key="1">
    <citation type="journal article" date="2019" name="Sci. Rep.">
        <title>A multi-omics analysis of the grapevine pathogen Lasiodiplodia theobromae reveals that temperature affects the expression of virulence- and pathogenicity-related genes.</title>
        <authorList>
            <person name="Felix C."/>
            <person name="Meneses R."/>
            <person name="Goncalves M.F.M."/>
            <person name="Tilleman L."/>
            <person name="Duarte A.S."/>
            <person name="Jorrin-Novo J.V."/>
            <person name="Van de Peer Y."/>
            <person name="Deforce D."/>
            <person name="Van Nieuwerburgh F."/>
            <person name="Esteves A.C."/>
            <person name="Alves A."/>
        </authorList>
    </citation>
    <scope>NUCLEOTIDE SEQUENCE [LARGE SCALE GENOMIC DNA]</scope>
    <source>
        <strain evidence="10 11">LA-SOL3</strain>
    </source>
</reference>
<keyword evidence="5" id="KW-0186">Copper</keyword>
<dbReference type="InterPro" id="IPR001117">
    <property type="entry name" value="Cu-oxidase_2nd"/>
</dbReference>
<evidence type="ECO:0000259" key="8">
    <source>
        <dbReference type="Pfam" id="PF07731"/>
    </source>
</evidence>
<dbReference type="SUPFAM" id="SSF49503">
    <property type="entry name" value="Cupredoxins"/>
    <property type="match status" value="3"/>
</dbReference>
<dbReference type="Pfam" id="PF00394">
    <property type="entry name" value="Cu-oxidase"/>
    <property type="match status" value="1"/>
</dbReference>
<dbReference type="InterPro" id="IPR011706">
    <property type="entry name" value="Cu-oxidase_C"/>
</dbReference>
<dbReference type="GO" id="GO:0016491">
    <property type="term" value="F:oxidoreductase activity"/>
    <property type="evidence" value="ECO:0007669"/>
    <property type="project" value="UniProtKB-KW"/>
</dbReference>
<keyword evidence="2" id="KW-0479">Metal-binding</keyword>
<sequence length="560" mass="63817">MSQAWRNPDGGHWRPMFVGNSDSPVPVINAREGDLIHLNVHNDFGVPSALHWLGFRHYQSKTWNDGAAGVTTYPILPRANWTSVLNTTGQWGLKWYADHCTTPLFDGFYGTIWIRPSPERERPYHLVSSDEADIQDMLDAEATPEHVTLYNYQHRTYDNLLSQLQYDGYEPNCFQSVLVNGKGRVHCKPSDVDDIDGEPIDSHGCVRQATGAVGYGHCVPTYTDYEIIETKNRRWMMMNFINNGLEHPWRVSIDSHKLWVVANDAGFVQPQEVDILTLRNGQRVTIMVKLDQPAEDYAIRFHALSKQQSLQGYAILRYPHRRTGHRLGAPMPRPDHSLSLMHYDATALRGAVVLSEHTLSPYPPVSPPRRADITLHMRATGAPDPINPFITNYTLNGAPWQLWRVLRSPLVLTPSTEFKGPNPIVRNLPLGSVVDIVVQNDLDVELPMYKHNDATFHLGHGEGPFRWDDVAEAERDGVVNLVDPPMGFFHELPPKGWLAIRWKIEQPAMTMFHVFRAKQFVMGMQVPLFEGDDHWPEVPDSVKDRPHVEFEMPERMGIFD</sequence>
<name>A0A5N5D2Q4_9PEZI</name>
<evidence type="ECO:0000256" key="5">
    <source>
        <dbReference type="ARBA" id="ARBA00023008"/>
    </source>
</evidence>
<evidence type="ECO:0000256" key="3">
    <source>
        <dbReference type="ARBA" id="ARBA00022729"/>
    </source>
</evidence>
<dbReference type="PANTHER" id="PTHR11709:SF488">
    <property type="entry name" value="LACCASE-RELATED"/>
    <property type="match status" value="1"/>
</dbReference>
<dbReference type="InterPro" id="IPR008972">
    <property type="entry name" value="Cupredoxin"/>
</dbReference>
<dbReference type="EMBL" id="VCHE01000089">
    <property type="protein sequence ID" value="KAB2571936.1"/>
    <property type="molecule type" value="Genomic_DNA"/>
</dbReference>
<keyword evidence="4" id="KW-0560">Oxidoreductase</keyword>
<comment type="caution">
    <text evidence="10">The sequence shown here is derived from an EMBL/GenBank/DDBJ whole genome shotgun (WGS) entry which is preliminary data.</text>
</comment>
<evidence type="ECO:0000259" key="9">
    <source>
        <dbReference type="Pfam" id="PF07732"/>
    </source>
</evidence>
<dbReference type="Proteomes" id="UP000325902">
    <property type="component" value="Unassembled WGS sequence"/>
</dbReference>
<keyword evidence="11" id="KW-1185">Reference proteome</keyword>
<keyword evidence="3" id="KW-0732">Signal</keyword>
<dbReference type="GO" id="GO:0005507">
    <property type="term" value="F:copper ion binding"/>
    <property type="evidence" value="ECO:0007669"/>
    <property type="project" value="InterPro"/>
</dbReference>
<evidence type="ECO:0000256" key="4">
    <source>
        <dbReference type="ARBA" id="ARBA00023002"/>
    </source>
</evidence>
<evidence type="ECO:0000259" key="7">
    <source>
        <dbReference type="Pfam" id="PF00394"/>
    </source>
</evidence>